<name>A0A368C1N6_9GAMM</name>
<gene>
    <name evidence="1" type="ORF">DBW96_00225</name>
</gene>
<evidence type="ECO:0000313" key="2">
    <source>
        <dbReference type="Proteomes" id="UP000253307"/>
    </source>
</evidence>
<sequence>MSNYLELTQLPDGTIVLRRSDDHENPIVKIEFGKESKDFLNGEELAVAKEMIRAGIESVSGNVIDFDEFFDSKMQRVSKKPVTVH</sequence>
<dbReference type="Proteomes" id="UP000253307">
    <property type="component" value="Unassembled WGS sequence"/>
</dbReference>
<accession>A0A368C1N6</accession>
<evidence type="ECO:0000313" key="1">
    <source>
        <dbReference type="EMBL" id="RCL42866.1"/>
    </source>
</evidence>
<dbReference type="EMBL" id="QOPE01000001">
    <property type="protein sequence ID" value="RCL42866.1"/>
    <property type="molecule type" value="Genomic_DNA"/>
</dbReference>
<reference evidence="1 2" key="1">
    <citation type="journal article" date="2018" name="Microbiome">
        <title>Fine metagenomic profile of the Mediterranean stratified and mixed water columns revealed by assembly and recruitment.</title>
        <authorList>
            <person name="Haro-Moreno J.M."/>
            <person name="Lopez-Perez M."/>
            <person name="De La Torre J.R."/>
            <person name="Picazo A."/>
            <person name="Camacho A."/>
            <person name="Rodriguez-Valera F."/>
        </authorList>
    </citation>
    <scope>NUCLEOTIDE SEQUENCE [LARGE SCALE GENOMIC DNA]</scope>
    <source>
        <strain evidence="1">MED-G82</strain>
    </source>
</reference>
<protein>
    <submittedName>
        <fullName evidence="1">Uncharacterized protein</fullName>
    </submittedName>
</protein>
<proteinExistence type="predicted"/>
<dbReference type="AlphaFoldDB" id="A0A368C1N6"/>
<organism evidence="1 2">
    <name type="scientific">SAR86 cluster bacterium</name>
    <dbReference type="NCBI Taxonomy" id="2030880"/>
    <lineage>
        <taxon>Bacteria</taxon>
        <taxon>Pseudomonadati</taxon>
        <taxon>Pseudomonadota</taxon>
        <taxon>Gammaproteobacteria</taxon>
        <taxon>SAR86 cluster</taxon>
    </lineage>
</organism>
<comment type="caution">
    <text evidence="1">The sequence shown here is derived from an EMBL/GenBank/DDBJ whole genome shotgun (WGS) entry which is preliminary data.</text>
</comment>